<feature type="compositionally biased region" description="Polar residues" evidence="1">
    <location>
        <begin position="227"/>
        <end position="245"/>
    </location>
</feature>
<reference evidence="3" key="1">
    <citation type="submission" date="2020-11" db="EMBL/GenBank/DDBJ databases">
        <authorList>
            <consortium name="DOE Joint Genome Institute"/>
            <person name="Ahrendt S."/>
            <person name="Riley R."/>
            <person name="Andreopoulos W."/>
            <person name="Labutti K."/>
            <person name="Pangilinan J."/>
            <person name="Ruiz-Duenas F.J."/>
            <person name="Barrasa J.M."/>
            <person name="Sanchez-Garcia M."/>
            <person name="Camarero S."/>
            <person name="Miyauchi S."/>
            <person name="Serrano A."/>
            <person name="Linde D."/>
            <person name="Babiker R."/>
            <person name="Drula E."/>
            <person name="Ayuso-Fernandez I."/>
            <person name="Pacheco R."/>
            <person name="Padilla G."/>
            <person name="Ferreira P."/>
            <person name="Barriuso J."/>
            <person name="Kellner H."/>
            <person name="Castanera R."/>
            <person name="Alfaro M."/>
            <person name="Ramirez L."/>
            <person name="Pisabarro A.G."/>
            <person name="Kuo A."/>
            <person name="Tritt A."/>
            <person name="Lipzen A."/>
            <person name="He G."/>
            <person name="Yan M."/>
            <person name="Ng V."/>
            <person name="Cullen D."/>
            <person name="Martin F."/>
            <person name="Rosso M.-N."/>
            <person name="Henrissat B."/>
            <person name="Hibbett D."/>
            <person name="Martinez A.T."/>
            <person name="Grigoriev I.V."/>
        </authorList>
    </citation>
    <scope>NUCLEOTIDE SEQUENCE</scope>
    <source>
        <strain evidence="3">AH 40177</strain>
    </source>
</reference>
<feature type="region of interest" description="Disordered" evidence="1">
    <location>
        <begin position="218"/>
        <end position="281"/>
    </location>
</feature>
<keyword evidence="2" id="KW-0732">Signal</keyword>
<gene>
    <name evidence="3" type="ORF">BDP27DRAFT_1425474</name>
</gene>
<organism evidence="3 4">
    <name type="scientific">Rhodocollybia butyracea</name>
    <dbReference type="NCBI Taxonomy" id="206335"/>
    <lineage>
        <taxon>Eukaryota</taxon>
        <taxon>Fungi</taxon>
        <taxon>Dikarya</taxon>
        <taxon>Basidiomycota</taxon>
        <taxon>Agaricomycotina</taxon>
        <taxon>Agaricomycetes</taxon>
        <taxon>Agaricomycetidae</taxon>
        <taxon>Agaricales</taxon>
        <taxon>Marasmiineae</taxon>
        <taxon>Omphalotaceae</taxon>
        <taxon>Rhodocollybia</taxon>
    </lineage>
</organism>
<evidence type="ECO:0000313" key="4">
    <source>
        <dbReference type="Proteomes" id="UP000772434"/>
    </source>
</evidence>
<keyword evidence="4" id="KW-1185">Reference proteome</keyword>
<dbReference type="Proteomes" id="UP000772434">
    <property type="component" value="Unassembled WGS sequence"/>
</dbReference>
<evidence type="ECO:0000256" key="1">
    <source>
        <dbReference type="SAM" id="MobiDB-lite"/>
    </source>
</evidence>
<sequence>MQPKHICLYLLAMLMFTSTGHALPVKLHQPGEVHPSPNDPRSALPQHLTRRVAPISPFKAWFLDPEGRLIPNFKKWDEPHDQEITRIARARVGNALAGISKLNAAKGKSDAVHKLLDLEIPVSTGPAPAATSTGRKVRKQPAWRRRELHYPDDNLPRGFGKLYADRGTFRGTLDGDVATFTKFLAGFKQKVREAKEKAKNTGKEVEWPILETTVSVPVPASPSVGSHQQGASKSNDIRQGTSQPKELSKDLGLNDYLKGAAGPPGTAPATGSGADIAPAPAQLPVEHRLKMELTSWLDGHR</sequence>
<evidence type="ECO:0000256" key="2">
    <source>
        <dbReference type="SAM" id="SignalP"/>
    </source>
</evidence>
<proteinExistence type="predicted"/>
<dbReference type="AlphaFoldDB" id="A0A9P5PK25"/>
<accession>A0A9P5PK25</accession>
<comment type="caution">
    <text evidence="3">The sequence shown here is derived from an EMBL/GenBank/DDBJ whole genome shotgun (WGS) entry which is preliminary data.</text>
</comment>
<protein>
    <submittedName>
        <fullName evidence="3">Uncharacterized protein</fullName>
    </submittedName>
</protein>
<dbReference type="EMBL" id="JADNRY010000115">
    <property type="protein sequence ID" value="KAF9064813.1"/>
    <property type="molecule type" value="Genomic_DNA"/>
</dbReference>
<feature type="chain" id="PRO_5040194364" evidence="2">
    <location>
        <begin position="23"/>
        <end position="301"/>
    </location>
</feature>
<feature type="signal peptide" evidence="2">
    <location>
        <begin position="1"/>
        <end position="22"/>
    </location>
</feature>
<evidence type="ECO:0000313" key="3">
    <source>
        <dbReference type="EMBL" id="KAF9064813.1"/>
    </source>
</evidence>
<name>A0A9P5PK25_9AGAR</name>
<feature type="compositionally biased region" description="Low complexity" evidence="1">
    <location>
        <begin position="259"/>
        <end position="274"/>
    </location>
</feature>